<reference evidence="3 4" key="1">
    <citation type="submission" date="2020-04" db="EMBL/GenBank/DDBJ databases">
        <authorList>
            <person name="Alioto T."/>
            <person name="Alioto T."/>
            <person name="Gomez Garrido J."/>
        </authorList>
    </citation>
    <scope>NUCLEOTIDE SEQUENCE [LARGE SCALE GENOMIC DNA]</scope>
</reference>
<sequence length="204" mass="22187">MERWQGRVAIVTGASAGIGAAIVKLLAENGMKVVGFARRKERVEELAVEAKSAGFKGEIHAFGGDVRVEDDIKRAIQWTREKLGGPDVLVSNAGVVAFSGLTEIGTEDLKKVLDTNLVGACMFTREIVQDMKSRGVNDGHIFHINRFGLFSPKVRMHILRGCAPVPILFQHGWPQHSQLPRHLCLCGWKARSEGGHRGVAEGAA</sequence>
<accession>A0A8S1C464</accession>
<evidence type="ECO:0000313" key="4">
    <source>
        <dbReference type="Proteomes" id="UP000494165"/>
    </source>
</evidence>
<dbReference type="PRINTS" id="PR00081">
    <property type="entry name" value="GDHRDH"/>
</dbReference>
<dbReference type="InterPro" id="IPR002347">
    <property type="entry name" value="SDR_fam"/>
</dbReference>
<evidence type="ECO:0000256" key="1">
    <source>
        <dbReference type="ARBA" id="ARBA00006484"/>
    </source>
</evidence>
<comment type="similarity">
    <text evidence="1">Belongs to the short-chain dehydrogenases/reductases (SDR) family.</text>
</comment>
<protein>
    <recommendedName>
        <fullName evidence="5">Dehydrogenase/reductase SDR family member 11</fullName>
    </recommendedName>
</protein>
<dbReference type="Gene3D" id="3.40.50.720">
    <property type="entry name" value="NAD(P)-binding Rossmann-like Domain"/>
    <property type="match status" value="1"/>
</dbReference>
<comment type="caution">
    <text evidence="3">The sequence shown here is derived from an EMBL/GenBank/DDBJ whole genome shotgun (WGS) entry which is preliminary data.</text>
</comment>
<evidence type="ECO:0008006" key="5">
    <source>
        <dbReference type="Google" id="ProtNLM"/>
    </source>
</evidence>
<dbReference type="AlphaFoldDB" id="A0A8S1C464"/>
<keyword evidence="2" id="KW-0560">Oxidoreductase</keyword>
<organism evidence="3 4">
    <name type="scientific">Cloeon dipterum</name>
    <dbReference type="NCBI Taxonomy" id="197152"/>
    <lineage>
        <taxon>Eukaryota</taxon>
        <taxon>Metazoa</taxon>
        <taxon>Ecdysozoa</taxon>
        <taxon>Arthropoda</taxon>
        <taxon>Hexapoda</taxon>
        <taxon>Insecta</taxon>
        <taxon>Pterygota</taxon>
        <taxon>Palaeoptera</taxon>
        <taxon>Ephemeroptera</taxon>
        <taxon>Pisciforma</taxon>
        <taxon>Baetidae</taxon>
        <taxon>Cloeon</taxon>
    </lineage>
</organism>
<dbReference type="PANTHER" id="PTHR43115">
    <property type="entry name" value="DEHYDROGENASE/REDUCTASE SDR FAMILY MEMBER 11"/>
    <property type="match status" value="1"/>
</dbReference>
<dbReference type="OrthoDB" id="7663415at2759"/>
<gene>
    <name evidence="3" type="ORF">CLODIP_2_CD06947</name>
</gene>
<evidence type="ECO:0000313" key="3">
    <source>
        <dbReference type="EMBL" id="CAB3363922.1"/>
    </source>
</evidence>
<dbReference type="Pfam" id="PF00106">
    <property type="entry name" value="adh_short"/>
    <property type="match status" value="1"/>
</dbReference>
<dbReference type="Proteomes" id="UP000494165">
    <property type="component" value="Unassembled WGS sequence"/>
</dbReference>
<dbReference type="InterPro" id="IPR036291">
    <property type="entry name" value="NAD(P)-bd_dom_sf"/>
</dbReference>
<keyword evidence="4" id="KW-1185">Reference proteome</keyword>
<evidence type="ECO:0000256" key="2">
    <source>
        <dbReference type="ARBA" id="ARBA00023002"/>
    </source>
</evidence>
<proteinExistence type="inferred from homology"/>
<dbReference type="PANTHER" id="PTHR43115:SF4">
    <property type="entry name" value="DEHYDROGENASE_REDUCTASE SDR FAMILY MEMBER 11"/>
    <property type="match status" value="1"/>
</dbReference>
<dbReference type="SUPFAM" id="SSF51735">
    <property type="entry name" value="NAD(P)-binding Rossmann-fold domains"/>
    <property type="match status" value="1"/>
</dbReference>
<dbReference type="EMBL" id="CADEPI010000014">
    <property type="protein sequence ID" value="CAB3363922.1"/>
    <property type="molecule type" value="Genomic_DNA"/>
</dbReference>
<name>A0A8S1C464_9INSE</name>
<dbReference type="GO" id="GO:0016491">
    <property type="term" value="F:oxidoreductase activity"/>
    <property type="evidence" value="ECO:0007669"/>
    <property type="project" value="UniProtKB-KW"/>
</dbReference>